<dbReference type="OrthoDB" id="6402862at2"/>
<dbReference type="SUPFAM" id="SSF141322">
    <property type="entry name" value="NfeD domain-like"/>
    <property type="match status" value="1"/>
</dbReference>
<evidence type="ECO:0000256" key="5">
    <source>
        <dbReference type="SAM" id="Phobius"/>
    </source>
</evidence>
<proteinExistence type="predicted"/>
<feature type="transmembrane region" description="Helical" evidence="5">
    <location>
        <begin position="51"/>
        <end position="72"/>
    </location>
</feature>
<reference evidence="7 8" key="1">
    <citation type="submission" date="2018-12" db="EMBL/GenBank/DDBJ databases">
        <title>Genomic taxonomy of the Vibrionaceae family.</title>
        <authorList>
            <person name="Gomez-Gil B."/>
            <person name="Enciso-Ibarra K."/>
        </authorList>
    </citation>
    <scope>NUCLEOTIDE SEQUENCE [LARGE SCALE GENOMIC DNA]</scope>
    <source>
        <strain evidence="7 8">CAIM 594</strain>
    </source>
</reference>
<evidence type="ECO:0000256" key="3">
    <source>
        <dbReference type="ARBA" id="ARBA00022989"/>
    </source>
</evidence>
<protein>
    <submittedName>
        <fullName evidence="7">NfeD family protein</fullName>
    </submittedName>
</protein>
<comment type="subcellular location">
    <subcellularLocation>
        <location evidence="1">Membrane</location>
        <topology evidence="1">Multi-pass membrane protein</topology>
    </subcellularLocation>
</comment>
<keyword evidence="3 5" id="KW-1133">Transmembrane helix</keyword>
<dbReference type="RefSeq" id="WP_125321891.1">
    <property type="nucleotide sequence ID" value="NZ_AP024889.1"/>
</dbReference>
<keyword evidence="2 5" id="KW-0812">Transmembrane</keyword>
<dbReference type="Pfam" id="PF01957">
    <property type="entry name" value="NfeD"/>
    <property type="match status" value="1"/>
</dbReference>
<dbReference type="AlphaFoldDB" id="A0A3R9DZD1"/>
<dbReference type="Proteomes" id="UP000269041">
    <property type="component" value="Unassembled WGS sequence"/>
</dbReference>
<feature type="domain" description="NfeD-like C-terminal" evidence="6">
    <location>
        <begin position="93"/>
        <end position="147"/>
    </location>
</feature>
<dbReference type="PANTHER" id="PTHR33507:SF3">
    <property type="entry name" value="INNER MEMBRANE PROTEIN YBBJ"/>
    <property type="match status" value="1"/>
</dbReference>
<evidence type="ECO:0000259" key="6">
    <source>
        <dbReference type="Pfam" id="PF01957"/>
    </source>
</evidence>
<organism evidence="7 8">
    <name type="scientific">Vibrio pectenicida</name>
    <dbReference type="NCBI Taxonomy" id="62763"/>
    <lineage>
        <taxon>Bacteria</taxon>
        <taxon>Pseudomonadati</taxon>
        <taxon>Pseudomonadota</taxon>
        <taxon>Gammaproteobacteria</taxon>
        <taxon>Vibrionales</taxon>
        <taxon>Vibrionaceae</taxon>
        <taxon>Vibrio</taxon>
    </lineage>
</organism>
<evidence type="ECO:0000256" key="4">
    <source>
        <dbReference type="ARBA" id="ARBA00023136"/>
    </source>
</evidence>
<evidence type="ECO:0000313" key="7">
    <source>
        <dbReference type="EMBL" id="RSD30759.1"/>
    </source>
</evidence>
<evidence type="ECO:0000256" key="1">
    <source>
        <dbReference type="ARBA" id="ARBA00004141"/>
    </source>
</evidence>
<evidence type="ECO:0000256" key="2">
    <source>
        <dbReference type="ARBA" id="ARBA00022692"/>
    </source>
</evidence>
<dbReference type="PANTHER" id="PTHR33507">
    <property type="entry name" value="INNER MEMBRANE PROTEIN YBBJ"/>
    <property type="match status" value="1"/>
</dbReference>
<dbReference type="Gene3D" id="2.40.50.140">
    <property type="entry name" value="Nucleic acid-binding proteins"/>
    <property type="match status" value="1"/>
</dbReference>
<comment type="caution">
    <text evidence="7">The sequence shown here is derived from an EMBL/GenBank/DDBJ whole genome shotgun (WGS) entry which is preliminary data.</text>
</comment>
<dbReference type="InterPro" id="IPR052165">
    <property type="entry name" value="Membrane_assoc_protease"/>
</dbReference>
<accession>A0A3R9DZD1</accession>
<dbReference type="GO" id="GO:0005886">
    <property type="term" value="C:plasma membrane"/>
    <property type="evidence" value="ECO:0007669"/>
    <property type="project" value="TreeGrafter"/>
</dbReference>
<gene>
    <name evidence="7" type="ORF">EJA03_12140</name>
</gene>
<sequence>MLELLDSINHWHWLAFGLALLAMELFGTAGYFLWLGISALLIGLILSLLPISWQFQWIAFAVFSLVTSWLWWRKQFNQDVCDDEHRDLNQKQKQMIGQTVVIEEDIAPGRHRIKVGDSTWSAQTDHPIAAGALVEVTQVNGIILTIEEKKLT</sequence>
<keyword evidence="4 5" id="KW-0472">Membrane</keyword>
<keyword evidence="8" id="KW-1185">Reference proteome</keyword>
<feature type="transmembrane region" description="Helical" evidence="5">
    <location>
        <begin position="12"/>
        <end position="45"/>
    </location>
</feature>
<dbReference type="EMBL" id="RSFA01000053">
    <property type="protein sequence ID" value="RSD30759.1"/>
    <property type="molecule type" value="Genomic_DNA"/>
</dbReference>
<name>A0A3R9DZD1_9VIBR</name>
<dbReference type="InterPro" id="IPR012340">
    <property type="entry name" value="NA-bd_OB-fold"/>
</dbReference>
<evidence type="ECO:0000313" key="8">
    <source>
        <dbReference type="Proteomes" id="UP000269041"/>
    </source>
</evidence>
<dbReference type="InterPro" id="IPR002810">
    <property type="entry name" value="NfeD-like_C"/>
</dbReference>